<keyword evidence="2" id="KW-1185">Reference proteome</keyword>
<accession>A0AAD3HL30</accession>
<reference evidence="1 2" key="1">
    <citation type="journal article" date="2021" name="Sci. Rep.">
        <title>Genome sequencing of the multicellular alga Astrephomene provides insights into convergent evolution of germ-soma differentiation.</title>
        <authorList>
            <person name="Yamashita S."/>
            <person name="Yamamoto K."/>
            <person name="Matsuzaki R."/>
            <person name="Suzuki S."/>
            <person name="Yamaguchi H."/>
            <person name="Hirooka S."/>
            <person name="Minakuchi Y."/>
            <person name="Miyagishima S."/>
            <person name="Kawachi M."/>
            <person name="Toyoda A."/>
            <person name="Nozaki H."/>
        </authorList>
    </citation>
    <scope>NUCLEOTIDE SEQUENCE [LARGE SCALE GENOMIC DNA]</scope>
    <source>
        <strain evidence="1 2">NIES-4017</strain>
    </source>
</reference>
<proteinExistence type="predicted"/>
<name>A0AAD3HL30_9CHLO</name>
<evidence type="ECO:0000313" key="1">
    <source>
        <dbReference type="EMBL" id="GFR44300.1"/>
    </source>
</evidence>
<protein>
    <submittedName>
        <fullName evidence="1">Uncharacterized protein</fullName>
    </submittedName>
</protein>
<dbReference type="AlphaFoldDB" id="A0AAD3HL30"/>
<dbReference type="Pfam" id="PF12070">
    <property type="entry name" value="SCAI"/>
    <property type="match status" value="1"/>
</dbReference>
<dbReference type="GO" id="GO:0006351">
    <property type="term" value="P:DNA-templated transcription"/>
    <property type="evidence" value="ECO:0007669"/>
    <property type="project" value="InterPro"/>
</dbReference>
<gene>
    <name evidence="1" type="ORF">Agub_g5512</name>
</gene>
<dbReference type="InterPro" id="IPR022709">
    <property type="entry name" value="SCAI"/>
</dbReference>
<organism evidence="1 2">
    <name type="scientific">Astrephomene gubernaculifera</name>
    <dbReference type="NCBI Taxonomy" id="47775"/>
    <lineage>
        <taxon>Eukaryota</taxon>
        <taxon>Viridiplantae</taxon>
        <taxon>Chlorophyta</taxon>
        <taxon>core chlorophytes</taxon>
        <taxon>Chlorophyceae</taxon>
        <taxon>CS clade</taxon>
        <taxon>Chlamydomonadales</taxon>
        <taxon>Astrephomenaceae</taxon>
        <taxon>Astrephomene</taxon>
    </lineage>
</organism>
<dbReference type="EMBL" id="BMAR01000007">
    <property type="protein sequence ID" value="GFR44300.1"/>
    <property type="molecule type" value="Genomic_DNA"/>
</dbReference>
<dbReference type="GO" id="GO:0003714">
    <property type="term" value="F:transcription corepressor activity"/>
    <property type="evidence" value="ECO:0007669"/>
    <property type="project" value="InterPro"/>
</dbReference>
<dbReference type="Proteomes" id="UP001054857">
    <property type="component" value="Unassembled WGS sequence"/>
</dbReference>
<dbReference type="PANTHER" id="PTHR21243">
    <property type="entry name" value="PROTEIN SCAI"/>
    <property type="match status" value="1"/>
</dbReference>
<evidence type="ECO:0000313" key="2">
    <source>
        <dbReference type="Proteomes" id="UP001054857"/>
    </source>
</evidence>
<comment type="caution">
    <text evidence="1">The sequence shown here is derived from an EMBL/GenBank/DDBJ whole genome shotgun (WGS) entry which is preliminary data.</text>
</comment>
<sequence length="138" mass="15615">MDKQLQITKQQFQALLDRANKRFGKLRDLQTRGDHSWSVAQASFHKTFDSFSRLWQYQLSNRPALLETGLQRSDLGCIASKIGQLYYNYYLRSGDTSALLESYTFYDAIHTRQYFASAVTTSPATGSTTSTANNPPTA</sequence>
<feature type="non-terminal residue" evidence="1">
    <location>
        <position position="1"/>
    </location>
</feature>